<evidence type="ECO:0000313" key="3">
    <source>
        <dbReference type="Proteomes" id="UP001454036"/>
    </source>
</evidence>
<feature type="compositionally biased region" description="Basic and acidic residues" evidence="1">
    <location>
        <begin position="438"/>
        <end position="452"/>
    </location>
</feature>
<comment type="caution">
    <text evidence="2">The sequence shown here is derived from an EMBL/GenBank/DDBJ whole genome shotgun (WGS) entry which is preliminary data.</text>
</comment>
<dbReference type="Proteomes" id="UP001454036">
    <property type="component" value="Unassembled WGS sequence"/>
</dbReference>
<organism evidence="2 3">
    <name type="scientific">Lithospermum erythrorhizon</name>
    <name type="common">Purple gromwell</name>
    <name type="synonym">Lithospermum officinale var. erythrorhizon</name>
    <dbReference type="NCBI Taxonomy" id="34254"/>
    <lineage>
        <taxon>Eukaryota</taxon>
        <taxon>Viridiplantae</taxon>
        <taxon>Streptophyta</taxon>
        <taxon>Embryophyta</taxon>
        <taxon>Tracheophyta</taxon>
        <taxon>Spermatophyta</taxon>
        <taxon>Magnoliopsida</taxon>
        <taxon>eudicotyledons</taxon>
        <taxon>Gunneridae</taxon>
        <taxon>Pentapetalae</taxon>
        <taxon>asterids</taxon>
        <taxon>lamiids</taxon>
        <taxon>Boraginales</taxon>
        <taxon>Boraginaceae</taxon>
        <taxon>Boraginoideae</taxon>
        <taxon>Lithospermeae</taxon>
        <taxon>Lithospermum</taxon>
    </lineage>
</organism>
<dbReference type="PANTHER" id="PTHR10775:SF185">
    <property type="entry name" value="OS08G0208400 PROTEIN"/>
    <property type="match status" value="1"/>
</dbReference>
<dbReference type="PANTHER" id="PTHR10775">
    <property type="entry name" value="OS08G0208400 PROTEIN"/>
    <property type="match status" value="1"/>
</dbReference>
<name>A0AAV3PWW8_LITER</name>
<sequence length="480" mass="55337">MKGLNPNGGATIPNDFYEAKKILPPLYLPNHKIYAFVNNCLLYYREYEDLESCIHCSEPHYKQTYSGQRKRVPPEERNIRVGLCTDGFSPFGPKSLVHNLYIFLKPLVDELNDLWTVGVDTYNAYKQQNFQLLVALMWTISDFLAYGMLLGWSTHGRLSCPYCMEKTGAFWLKEGEKHCWFDCHRPFLPDNHEYTNQSRAFKKGRTWSSEMQEERRSGEELFDMVSRLDPNVFGCSKQAEHRTHGYGQIHNWTKKSLFWELPYWPKLKIRHNIDFKHNEKNNSENFFFTMMDVKGKTKDTEASRKDLETHTYINSLYMTTKNRKPVKPKATYTLIQKQQEDVHSWLAKLKTPDGYASSFSRCTDSAKFTGLKSHDMHIHVQKLIPMFDDLPVINNASMEELLRDCEEANLAAFVNRQHIDEDAQSPANSDLHSIGASHHVEGDCSSSSKDEAGGELPIHQSSNPANCRACVPSSEIIQVP</sequence>
<evidence type="ECO:0000256" key="1">
    <source>
        <dbReference type="SAM" id="MobiDB-lite"/>
    </source>
</evidence>
<feature type="region of interest" description="Disordered" evidence="1">
    <location>
        <begin position="423"/>
        <end position="464"/>
    </location>
</feature>
<accession>A0AAV3PWW8</accession>
<dbReference type="EMBL" id="BAABME010019127">
    <property type="protein sequence ID" value="GAA0156160.1"/>
    <property type="molecule type" value="Genomic_DNA"/>
</dbReference>
<dbReference type="Pfam" id="PF02992">
    <property type="entry name" value="Transposase_21"/>
    <property type="match status" value="1"/>
</dbReference>
<evidence type="ECO:0000313" key="2">
    <source>
        <dbReference type="EMBL" id="GAA0156160.1"/>
    </source>
</evidence>
<reference evidence="2 3" key="1">
    <citation type="submission" date="2024-01" db="EMBL/GenBank/DDBJ databases">
        <title>The complete chloroplast genome sequence of Lithospermum erythrorhizon: insights into the phylogenetic relationship among Boraginaceae species and the maternal lineages of purple gromwells.</title>
        <authorList>
            <person name="Okada T."/>
            <person name="Watanabe K."/>
        </authorList>
    </citation>
    <scope>NUCLEOTIDE SEQUENCE [LARGE SCALE GENOMIC DNA]</scope>
</reference>
<dbReference type="InterPro" id="IPR004242">
    <property type="entry name" value="Transposase_21"/>
</dbReference>
<keyword evidence="3" id="KW-1185">Reference proteome</keyword>
<gene>
    <name evidence="2" type="ORF">LIER_38224</name>
</gene>
<protein>
    <submittedName>
        <fullName evidence="2">Uncharacterized protein</fullName>
    </submittedName>
</protein>
<proteinExistence type="predicted"/>
<dbReference type="AlphaFoldDB" id="A0AAV3PWW8"/>